<feature type="coiled-coil region" evidence="1">
    <location>
        <begin position="34"/>
        <end position="61"/>
    </location>
</feature>
<accession>A0AB36VGJ7</accession>
<proteinExistence type="predicted"/>
<evidence type="ECO:0000256" key="1">
    <source>
        <dbReference type="SAM" id="Coils"/>
    </source>
</evidence>
<dbReference type="RefSeq" id="WP_097879832.1">
    <property type="nucleotide sequence ID" value="NZ_JAUORE010000003.1"/>
</dbReference>
<evidence type="ECO:0000313" key="3">
    <source>
        <dbReference type="Proteomes" id="UP000223445"/>
    </source>
</evidence>
<protein>
    <recommendedName>
        <fullName evidence="4">PadR family transcriptional regulator</fullName>
    </recommendedName>
</protein>
<organism evidence="2 3">
    <name type="scientific">Bacillus thuringiensis</name>
    <dbReference type="NCBI Taxonomy" id="1428"/>
    <lineage>
        <taxon>Bacteria</taxon>
        <taxon>Bacillati</taxon>
        <taxon>Bacillota</taxon>
        <taxon>Bacilli</taxon>
        <taxon>Bacillales</taxon>
        <taxon>Bacillaceae</taxon>
        <taxon>Bacillus</taxon>
        <taxon>Bacillus cereus group</taxon>
    </lineage>
</organism>
<evidence type="ECO:0000313" key="2">
    <source>
        <dbReference type="EMBL" id="PGZ04955.1"/>
    </source>
</evidence>
<dbReference type="EMBL" id="NUPM01000005">
    <property type="protein sequence ID" value="PGZ04955.1"/>
    <property type="molecule type" value="Genomic_DNA"/>
</dbReference>
<comment type="caution">
    <text evidence="2">The sequence shown here is derived from an EMBL/GenBank/DDBJ whole genome shotgun (WGS) entry which is preliminary data.</text>
</comment>
<reference evidence="2 3" key="1">
    <citation type="submission" date="2017-09" db="EMBL/GenBank/DDBJ databases">
        <title>Large-scale bioinformatics analysis of Bacillus genomes uncovers conserved roles of natural products in bacterial physiology.</title>
        <authorList>
            <consortium name="Agbiome Team Llc"/>
            <person name="Bleich R.M."/>
            <person name="Grubbs K.J."/>
            <person name="Santa Maria K.C."/>
            <person name="Allen S.E."/>
            <person name="Farag S."/>
            <person name="Shank E.A."/>
            <person name="Bowers A."/>
        </authorList>
    </citation>
    <scope>NUCLEOTIDE SEQUENCE [LARGE SCALE GENOMIC DNA]</scope>
    <source>
        <strain evidence="2 3">AFS030179</strain>
    </source>
</reference>
<gene>
    <name evidence="2" type="ORF">COE48_05065</name>
</gene>
<keyword evidence="1" id="KW-0175">Coiled coil</keyword>
<evidence type="ECO:0008006" key="4">
    <source>
        <dbReference type="Google" id="ProtNLM"/>
    </source>
</evidence>
<name>A0AB36VGJ7_BACTU</name>
<dbReference type="AlphaFoldDB" id="A0AB36VGJ7"/>
<dbReference type="Proteomes" id="UP000223445">
    <property type="component" value="Unassembled WGS sequence"/>
</dbReference>
<sequence length="63" mass="7636">MGNSDVVEDKYVKLKHVQVLLGLIKKRDSFYDWSDEWEEHNKKVKNTIKWLERNAKEMEKINT</sequence>